<sequence length="255" mass="27975">MAVPNHLIIVCCHGIWTGGPSNGANEDEWLIADFQRGETDTFIEHIKAGVRCLAQDYDNAVLAFSGGPTRKETTLSEAQSYANIASAHGYFNLINSSQHLVNSSKILIEDRALDSYHNVLFSLTLFYARFHTWPASLTIVSHAFKKFRLIDGHCAAIGFPLEKTSFVGIDPPGMASGENEDAIKGVGQAVDDWIADPYGRGEKLAGKRAKRNPWGVWQGIFEEKIGKDDSTVRGLVTEGEGGKETLVEDAPRPWQ</sequence>
<dbReference type="AlphaFoldDB" id="A0A8G0PFS5"/>
<dbReference type="PANTHER" id="PTHR28110">
    <property type="entry name" value="TRANSMEMBRANE PROTEIN"/>
    <property type="match status" value="1"/>
</dbReference>
<organism evidence="2 3">
    <name type="scientific">Trichoderma simmonsii</name>
    <dbReference type="NCBI Taxonomy" id="1491479"/>
    <lineage>
        <taxon>Eukaryota</taxon>
        <taxon>Fungi</taxon>
        <taxon>Dikarya</taxon>
        <taxon>Ascomycota</taxon>
        <taxon>Pezizomycotina</taxon>
        <taxon>Sordariomycetes</taxon>
        <taxon>Hypocreomycetidae</taxon>
        <taxon>Hypocreales</taxon>
        <taxon>Hypocreaceae</taxon>
        <taxon>Trichoderma</taxon>
    </lineage>
</organism>
<protein>
    <submittedName>
        <fullName evidence="2">SSCRP protein</fullName>
    </submittedName>
</protein>
<proteinExistence type="predicted"/>
<feature type="region of interest" description="Disordered" evidence="1">
    <location>
        <begin position="233"/>
        <end position="255"/>
    </location>
</feature>
<feature type="compositionally biased region" description="Basic and acidic residues" evidence="1">
    <location>
        <begin position="240"/>
        <end position="255"/>
    </location>
</feature>
<evidence type="ECO:0000256" key="1">
    <source>
        <dbReference type="SAM" id="MobiDB-lite"/>
    </source>
</evidence>
<dbReference type="InterPro" id="IPR055323">
    <property type="entry name" value="C57A10.07/YOR238W"/>
</dbReference>
<evidence type="ECO:0000313" key="3">
    <source>
        <dbReference type="Proteomes" id="UP000826661"/>
    </source>
</evidence>
<evidence type="ECO:0000313" key="2">
    <source>
        <dbReference type="EMBL" id="QYS97634.1"/>
    </source>
</evidence>
<dbReference type="EMBL" id="CP075865">
    <property type="protein sequence ID" value="QYS97634.1"/>
    <property type="molecule type" value="Genomic_DNA"/>
</dbReference>
<dbReference type="Proteomes" id="UP000826661">
    <property type="component" value="Chromosome II"/>
</dbReference>
<keyword evidence="3" id="KW-1185">Reference proteome</keyword>
<reference evidence="2 3" key="1">
    <citation type="journal article" date="2021" name="BMC Genomics">
        <title>Telomere-to-telomere genome assembly of asparaginase-producing Trichoderma simmonsii.</title>
        <authorList>
            <person name="Chung D."/>
            <person name="Kwon Y.M."/>
            <person name="Yang Y."/>
        </authorList>
    </citation>
    <scope>NUCLEOTIDE SEQUENCE [LARGE SCALE GENOMIC DNA]</scope>
    <source>
        <strain evidence="2 3">GH-Sj1</strain>
    </source>
</reference>
<gene>
    <name evidence="2" type="ORF">H0G86_004856</name>
</gene>
<dbReference type="GO" id="GO:0005737">
    <property type="term" value="C:cytoplasm"/>
    <property type="evidence" value="ECO:0007669"/>
    <property type="project" value="TreeGrafter"/>
</dbReference>
<dbReference type="PANTHER" id="PTHR28110:SF1">
    <property type="entry name" value="TRANSMEMBRANE PROTEIN"/>
    <property type="match status" value="1"/>
</dbReference>
<name>A0A8G0PFS5_9HYPO</name>
<accession>A0A8G0PFS5</accession>